<keyword evidence="3" id="KW-0819">tRNA processing</keyword>
<evidence type="ECO:0000259" key="7">
    <source>
        <dbReference type="Pfam" id="PF01171"/>
    </source>
</evidence>
<evidence type="ECO:0000256" key="5">
    <source>
        <dbReference type="ARBA" id="ARBA00022840"/>
    </source>
</evidence>
<evidence type="ECO:0000313" key="8">
    <source>
        <dbReference type="EMBL" id="KAK9760719.1"/>
    </source>
</evidence>
<reference evidence="8 9" key="1">
    <citation type="submission" date="2023-04" db="EMBL/GenBank/DDBJ databases">
        <title>Genome of Basidiobolus ranarum AG-B5.</title>
        <authorList>
            <person name="Stajich J.E."/>
            <person name="Carter-House D."/>
            <person name="Gryganskyi A."/>
        </authorList>
    </citation>
    <scope>NUCLEOTIDE SEQUENCE [LARGE SCALE GENOMIC DNA]</scope>
    <source>
        <strain evidence="8 9">AG-B5</strain>
    </source>
</reference>
<dbReference type="Proteomes" id="UP001479436">
    <property type="component" value="Unassembled WGS sequence"/>
</dbReference>
<name>A0ABR2WGV0_9FUNG</name>
<sequence>MNPLKVEEFTILLNKFLSKYSISVAPCQGVAVSGGVDSMAICFLLKQYFGDRIHAFTIDHQLRKESSVEAQEVGKVLHRLNVKHTTLKIDWEQHGYSEGIPKSQHLETAARKARYALLGEACQQAQCKTIYFGHHLGDLKETTLFRLARASGIDGLAGISPLARFPFTDKIPALDLLVARPLLGIPKTRLVDTCRYYGIKWFDDPSNGDLIYQRNMIRHVLKKVDVSVAKAKETSTHSPLEALTDSSLETFAAHMRRHREFINLKGTR</sequence>
<dbReference type="Pfam" id="PF01171">
    <property type="entry name" value="ATP_bind_3"/>
    <property type="match status" value="1"/>
</dbReference>
<proteinExistence type="inferred from homology"/>
<dbReference type="EC" id="6.3.4.19" evidence="1"/>
<evidence type="ECO:0000256" key="2">
    <source>
        <dbReference type="ARBA" id="ARBA00022598"/>
    </source>
</evidence>
<protein>
    <recommendedName>
        <fullName evidence="1">tRNA(Ile)-lysidine synthetase</fullName>
        <ecNumber evidence="1">6.3.4.19</ecNumber>
    </recommendedName>
</protein>
<dbReference type="InterPro" id="IPR011063">
    <property type="entry name" value="TilS/TtcA_N"/>
</dbReference>
<comment type="caution">
    <text evidence="8">The sequence shown here is derived from an EMBL/GenBank/DDBJ whole genome shotgun (WGS) entry which is preliminary data.</text>
</comment>
<dbReference type="NCBIfam" id="TIGR02432">
    <property type="entry name" value="lysidine_TilS_N"/>
    <property type="match status" value="1"/>
</dbReference>
<evidence type="ECO:0000256" key="3">
    <source>
        <dbReference type="ARBA" id="ARBA00022694"/>
    </source>
</evidence>
<keyword evidence="4" id="KW-0547">Nucleotide-binding</keyword>
<dbReference type="InterPro" id="IPR012795">
    <property type="entry name" value="tRNA_Ile_lys_synt_N"/>
</dbReference>
<evidence type="ECO:0000256" key="6">
    <source>
        <dbReference type="ARBA" id="ARBA00048539"/>
    </source>
</evidence>
<accession>A0ABR2WGV0</accession>
<evidence type="ECO:0000256" key="1">
    <source>
        <dbReference type="ARBA" id="ARBA00013267"/>
    </source>
</evidence>
<evidence type="ECO:0000313" key="9">
    <source>
        <dbReference type="Proteomes" id="UP001479436"/>
    </source>
</evidence>
<dbReference type="HAMAP" id="MF_01161">
    <property type="entry name" value="tRNA_Ile_lys_synt"/>
    <property type="match status" value="1"/>
</dbReference>
<keyword evidence="5" id="KW-0067">ATP-binding</keyword>
<dbReference type="EMBL" id="JASJQH010001862">
    <property type="protein sequence ID" value="KAK9760719.1"/>
    <property type="molecule type" value="Genomic_DNA"/>
</dbReference>
<comment type="catalytic activity">
    <reaction evidence="6">
        <text>cytidine(34) in tRNA(Ile2) + L-lysine + ATP = lysidine(34) in tRNA(Ile2) + AMP + diphosphate + H(+)</text>
        <dbReference type="Rhea" id="RHEA:43744"/>
        <dbReference type="Rhea" id="RHEA-COMP:10625"/>
        <dbReference type="Rhea" id="RHEA-COMP:10670"/>
        <dbReference type="ChEBI" id="CHEBI:15378"/>
        <dbReference type="ChEBI" id="CHEBI:30616"/>
        <dbReference type="ChEBI" id="CHEBI:32551"/>
        <dbReference type="ChEBI" id="CHEBI:33019"/>
        <dbReference type="ChEBI" id="CHEBI:82748"/>
        <dbReference type="ChEBI" id="CHEBI:83665"/>
        <dbReference type="ChEBI" id="CHEBI:456215"/>
        <dbReference type="EC" id="6.3.4.19"/>
    </reaction>
</comment>
<keyword evidence="2" id="KW-0436">Ligase</keyword>
<feature type="domain" description="tRNA(Ile)-lysidine/2-thiocytidine synthase N-terminal" evidence="7">
    <location>
        <begin position="30"/>
        <end position="219"/>
    </location>
</feature>
<dbReference type="InterPro" id="IPR012094">
    <property type="entry name" value="tRNA_Ile_lys_synt"/>
</dbReference>
<organism evidence="8 9">
    <name type="scientific">Basidiobolus ranarum</name>
    <dbReference type="NCBI Taxonomy" id="34480"/>
    <lineage>
        <taxon>Eukaryota</taxon>
        <taxon>Fungi</taxon>
        <taxon>Fungi incertae sedis</taxon>
        <taxon>Zoopagomycota</taxon>
        <taxon>Entomophthoromycotina</taxon>
        <taxon>Basidiobolomycetes</taxon>
        <taxon>Basidiobolales</taxon>
        <taxon>Basidiobolaceae</taxon>
        <taxon>Basidiobolus</taxon>
    </lineage>
</organism>
<dbReference type="Gene3D" id="3.40.50.620">
    <property type="entry name" value="HUPs"/>
    <property type="match status" value="1"/>
</dbReference>
<keyword evidence="9" id="KW-1185">Reference proteome</keyword>
<dbReference type="PANTHER" id="PTHR43033:SF1">
    <property type="entry name" value="TRNA(ILE)-LYSIDINE SYNTHASE-RELATED"/>
    <property type="match status" value="1"/>
</dbReference>
<dbReference type="CDD" id="cd01992">
    <property type="entry name" value="TilS_N"/>
    <property type="match status" value="1"/>
</dbReference>
<gene>
    <name evidence="8" type="ORF">K7432_014962</name>
</gene>
<dbReference type="InterPro" id="IPR014729">
    <property type="entry name" value="Rossmann-like_a/b/a_fold"/>
</dbReference>
<dbReference type="SUPFAM" id="SSF52402">
    <property type="entry name" value="Adenine nucleotide alpha hydrolases-like"/>
    <property type="match status" value="1"/>
</dbReference>
<dbReference type="PANTHER" id="PTHR43033">
    <property type="entry name" value="TRNA(ILE)-LYSIDINE SYNTHASE-RELATED"/>
    <property type="match status" value="1"/>
</dbReference>
<evidence type="ECO:0000256" key="4">
    <source>
        <dbReference type="ARBA" id="ARBA00022741"/>
    </source>
</evidence>